<dbReference type="InterPro" id="IPR050361">
    <property type="entry name" value="MPP/UQCRC_Complex"/>
</dbReference>
<dbReference type="PANTHER" id="PTHR11851">
    <property type="entry name" value="METALLOPROTEASE"/>
    <property type="match status" value="1"/>
</dbReference>
<evidence type="ECO:0000313" key="6">
    <source>
        <dbReference type="Proteomes" id="UP000177187"/>
    </source>
</evidence>
<evidence type="ECO:0000259" key="4">
    <source>
        <dbReference type="Pfam" id="PF05193"/>
    </source>
</evidence>
<name>A0A1F5FGH7_9BACT</name>
<protein>
    <recommendedName>
        <fullName evidence="7">Peptidase M16 C-terminal domain-containing protein</fullName>
    </recommendedName>
</protein>
<dbReference type="PANTHER" id="PTHR11851:SF49">
    <property type="entry name" value="MITOCHONDRIAL-PROCESSING PEPTIDASE SUBUNIT ALPHA"/>
    <property type="match status" value="1"/>
</dbReference>
<proteinExistence type="inferred from homology"/>
<dbReference type="STRING" id="1817816.A2Y64_07825"/>
<sequence length="575" mass="62164">MDDISASLVTGDDAGIFYVDCELDPADVRRALAAILGETALLRERPAGPYELNRVRNTVELCYLQERETVEGQAHELAHYDHLGDWRRAEEYLRGLYAVSAESVLGAAGRYLAPDKLSVALIVPPGRAAELQNLEPAADASSPPPVRRPLAETPPRPVSPSPVTVEEAALGNGVRLVLRRNTTRALASVAALTAGGLHEEPTELEGVTNFALEMALRGTHEHDAEEFHALAEYYGAELDTDVQRDFYGFKLDCAARHLDPGLALLAEALTRPVFPDSELEPKRSDILAEIATRTDDASAYTLGRVNAALYGGRGYGRFLDGREETVRALDAAALSGWYGDRLRADRLVIGVSGAFERGPLIERLEGLFGGLPAGGGAPDPPPRFHGADCVEERLPKLQTHLALAFPAPTLGDDRRFAANVLAQGLNGAGRRLFVELRDRLHLAYVVFFLYRPLRGAGGFFSYIATQPGRGGEALEALRGELERVARGGLDPVEVAEAKEHVVGLYQLGRQRNAALAAVYAGAVVQGLTARDVDLYPERIARVSPDEVNALAAECLEPSRGVRCVIRGTLPDREAR</sequence>
<dbReference type="Proteomes" id="UP000177187">
    <property type="component" value="Unassembled WGS sequence"/>
</dbReference>
<evidence type="ECO:0008006" key="7">
    <source>
        <dbReference type="Google" id="ProtNLM"/>
    </source>
</evidence>
<dbReference type="InterPro" id="IPR011249">
    <property type="entry name" value="Metalloenz_LuxS/M16"/>
</dbReference>
<feature type="region of interest" description="Disordered" evidence="2">
    <location>
        <begin position="134"/>
        <end position="164"/>
    </location>
</feature>
<dbReference type="InterPro" id="IPR007863">
    <property type="entry name" value="Peptidase_M16_C"/>
</dbReference>
<comment type="caution">
    <text evidence="5">The sequence shown here is derived from an EMBL/GenBank/DDBJ whole genome shotgun (WGS) entry which is preliminary data.</text>
</comment>
<comment type="similarity">
    <text evidence="1">Belongs to the peptidase M16 family.</text>
</comment>
<dbReference type="Pfam" id="PF00675">
    <property type="entry name" value="Peptidase_M16"/>
    <property type="match status" value="1"/>
</dbReference>
<dbReference type="EMBL" id="MFAF01000025">
    <property type="protein sequence ID" value="OGD78785.1"/>
    <property type="molecule type" value="Genomic_DNA"/>
</dbReference>
<evidence type="ECO:0000256" key="2">
    <source>
        <dbReference type="SAM" id="MobiDB-lite"/>
    </source>
</evidence>
<reference evidence="5 6" key="1">
    <citation type="journal article" date="2016" name="Nat. Commun.">
        <title>Thousands of microbial genomes shed light on interconnected biogeochemical processes in an aquifer system.</title>
        <authorList>
            <person name="Anantharaman K."/>
            <person name="Brown C.T."/>
            <person name="Hug L.A."/>
            <person name="Sharon I."/>
            <person name="Castelle C.J."/>
            <person name="Probst A.J."/>
            <person name="Thomas B.C."/>
            <person name="Singh A."/>
            <person name="Wilkins M.J."/>
            <person name="Karaoz U."/>
            <person name="Brodie E.L."/>
            <person name="Williams K.H."/>
            <person name="Hubbard S.S."/>
            <person name="Banfield J.F."/>
        </authorList>
    </citation>
    <scope>NUCLEOTIDE SEQUENCE [LARGE SCALE GENOMIC DNA]</scope>
</reference>
<dbReference type="Pfam" id="PF05193">
    <property type="entry name" value="Peptidase_M16_C"/>
    <property type="match status" value="1"/>
</dbReference>
<dbReference type="GO" id="GO:0046872">
    <property type="term" value="F:metal ion binding"/>
    <property type="evidence" value="ECO:0007669"/>
    <property type="project" value="InterPro"/>
</dbReference>
<evidence type="ECO:0000313" key="5">
    <source>
        <dbReference type="EMBL" id="OGD78785.1"/>
    </source>
</evidence>
<feature type="domain" description="Peptidase M16 N-terminal" evidence="3">
    <location>
        <begin position="177"/>
        <end position="316"/>
    </location>
</feature>
<dbReference type="AlphaFoldDB" id="A0A1F5FGH7"/>
<evidence type="ECO:0000259" key="3">
    <source>
        <dbReference type="Pfam" id="PF00675"/>
    </source>
</evidence>
<evidence type="ECO:0000256" key="1">
    <source>
        <dbReference type="ARBA" id="ARBA00007261"/>
    </source>
</evidence>
<feature type="compositionally biased region" description="Pro residues" evidence="2">
    <location>
        <begin position="142"/>
        <end position="160"/>
    </location>
</feature>
<accession>A0A1F5FGH7</accession>
<feature type="domain" description="Peptidase M16 C-terminal" evidence="4">
    <location>
        <begin position="329"/>
        <end position="499"/>
    </location>
</feature>
<gene>
    <name evidence="5" type="ORF">A2Y64_07825</name>
</gene>
<dbReference type="Gene3D" id="3.30.830.10">
    <property type="entry name" value="Metalloenzyme, LuxS/M16 peptidase-like"/>
    <property type="match status" value="3"/>
</dbReference>
<organism evidence="5 6">
    <name type="scientific">Candidatus Coatesbacteria bacterium RBG_13_66_14</name>
    <dbReference type="NCBI Taxonomy" id="1817816"/>
    <lineage>
        <taxon>Bacteria</taxon>
        <taxon>Candidatus Coatesiibacteriota</taxon>
    </lineage>
</organism>
<dbReference type="SUPFAM" id="SSF63411">
    <property type="entry name" value="LuxS/MPP-like metallohydrolase"/>
    <property type="match status" value="3"/>
</dbReference>
<dbReference type="InterPro" id="IPR011765">
    <property type="entry name" value="Pept_M16_N"/>
</dbReference>